<dbReference type="Proteomes" id="UP000355283">
    <property type="component" value="Unassembled WGS sequence"/>
</dbReference>
<protein>
    <submittedName>
        <fullName evidence="2">Uncharacterized protein</fullName>
    </submittedName>
</protein>
<feature type="signal peptide" evidence="1">
    <location>
        <begin position="1"/>
        <end position="21"/>
    </location>
</feature>
<comment type="caution">
    <text evidence="2">The sequence shown here is derived from an EMBL/GenBank/DDBJ whole genome shotgun (WGS) entry which is preliminary data.</text>
</comment>
<sequence>MRTAAGLILGLGACLAPRAHGEKHHDSRHAMDFLKMVEAQAKQWEERKLQLLNAGSAAKGMGALVGAISSVSQASTSSGGVGKGGLLSGPMAGNVLQNALGGGGDKSSLVGLPAFTGTVDTTATGTGEVYKPAVGDGGNAIGSKTLGGAVKAASAPADCGAPMTIDIESFTEYRVFVDGNQVGYSNGVQLQRFETTFGSSGSVTVAIEATRDVAMSNFGDVDGLAVNVTVCGQTLVSDQDWTCTDSRPWTSTWRLGSYSPFQWPQAALVRDAAQLVDGSHAFAYLVEGGAVPSPGGGA</sequence>
<dbReference type="AlphaFoldDB" id="A0A4D9CNU2"/>
<reference evidence="2 3" key="1">
    <citation type="submission" date="2019-01" db="EMBL/GenBank/DDBJ databases">
        <title>Nuclear Genome Assembly of the Microalgal Biofuel strain Nannochloropsis salina CCMP1776.</title>
        <authorList>
            <person name="Hovde B."/>
        </authorList>
    </citation>
    <scope>NUCLEOTIDE SEQUENCE [LARGE SCALE GENOMIC DNA]</scope>
    <source>
        <strain evidence="2 3">CCMP1776</strain>
    </source>
</reference>
<organism evidence="2 3">
    <name type="scientific">Nannochloropsis salina CCMP1776</name>
    <dbReference type="NCBI Taxonomy" id="1027361"/>
    <lineage>
        <taxon>Eukaryota</taxon>
        <taxon>Sar</taxon>
        <taxon>Stramenopiles</taxon>
        <taxon>Ochrophyta</taxon>
        <taxon>Eustigmatophyceae</taxon>
        <taxon>Eustigmatales</taxon>
        <taxon>Monodopsidaceae</taxon>
        <taxon>Microchloropsis</taxon>
        <taxon>Microchloropsis salina</taxon>
    </lineage>
</organism>
<evidence type="ECO:0000256" key="1">
    <source>
        <dbReference type="SAM" id="SignalP"/>
    </source>
</evidence>
<dbReference type="OrthoDB" id="10508449at2759"/>
<accession>A0A4D9CNU2</accession>
<keyword evidence="1" id="KW-0732">Signal</keyword>
<keyword evidence="3" id="KW-1185">Reference proteome</keyword>
<evidence type="ECO:0000313" key="2">
    <source>
        <dbReference type="EMBL" id="TFJ80184.1"/>
    </source>
</evidence>
<name>A0A4D9CNU2_9STRA</name>
<gene>
    <name evidence="2" type="ORF">NSK_008470</name>
</gene>
<dbReference type="EMBL" id="SDOX01000178">
    <property type="protein sequence ID" value="TFJ80184.1"/>
    <property type="molecule type" value="Genomic_DNA"/>
</dbReference>
<feature type="chain" id="PRO_5020025789" evidence="1">
    <location>
        <begin position="22"/>
        <end position="298"/>
    </location>
</feature>
<evidence type="ECO:0000313" key="3">
    <source>
        <dbReference type="Proteomes" id="UP000355283"/>
    </source>
</evidence>
<proteinExistence type="predicted"/>